<dbReference type="InterPro" id="IPR036732">
    <property type="entry name" value="AFP_Neu5c_C_sf"/>
</dbReference>
<proteinExistence type="predicted"/>
<keyword evidence="3" id="KW-1185">Reference proteome</keyword>
<dbReference type="Pfam" id="PF03102">
    <property type="entry name" value="NeuB"/>
    <property type="match status" value="1"/>
</dbReference>
<dbReference type="CDD" id="cd11615">
    <property type="entry name" value="SAF_NeuB_like"/>
    <property type="match status" value="1"/>
</dbReference>
<evidence type="ECO:0000313" key="3">
    <source>
        <dbReference type="Proteomes" id="UP001516400"/>
    </source>
</evidence>
<dbReference type="PROSITE" id="PS50844">
    <property type="entry name" value="AFP_LIKE"/>
    <property type="match status" value="1"/>
</dbReference>
<dbReference type="Pfam" id="PF08666">
    <property type="entry name" value="SAF"/>
    <property type="match status" value="1"/>
</dbReference>
<name>A0ABD2NHT6_9CUCU</name>
<evidence type="ECO:0000259" key="1">
    <source>
        <dbReference type="PROSITE" id="PS50844"/>
    </source>
</evidence>
<organism evidence="2 3">
    <name type="scientific">Cryptolaemus montrouzieri</name>
    <dbReference type="NCBI Taxonomy" id="559131"/>
    <lineage>
        <taxon>Eukaryota</taxon>
        <taxon>Metazoa</taxon>
        <taxon>Ecdysozoa</taxon>
        <taxon>Arthropoda</taxon>
        <taxon>Hexapoda</taxon>
        <taxon>Insecta</taxon>
        <taxon>Pterygota</taxon>
        <taxon>Neoptera</taxon>
        <taxon>Endopterygota</taxon>
        <taxon>Coleoptera</taxon>
        <taxon>Polyphaga</taxon>
        <taxon>Cucujiformia</taxon>
        <taxon>Coccinelloidea</taxon>
        <taxon>Coccinellidae</taxon>
        <taxon>Scymninae</taxon>
        <taxon>Scymnini</taxon>
        <taxon>Cryptolaemus</taxon>
    </lineage>
</organism>
<dbReference type="SUPFAM" id="SSF51569">
    <property type="entry name" value="Aldolase"/>
    <property type="match status" value="1"/>
</dbReference>
<comment type="caution">
    <text evidence="2">The sequence shown here is derived from an EMBL/GenBank/DDBJ whole genome shotgun (WGS) entry which is preliminary data.</text>
</comment>
<gene>
    <name evidence="2" type="ORF">HHI36_013646</name>
</gene>
<reference evidence="2 3" key="1">
    <citation type="journal article" date="2021" name="BMC Biol.">
        <title>Horizontally acquired antibacterial genes associated with adaptive radiation of ladybird beetles.</title>
        <authorList>
            <person name="Li H.S."/>
            <person name="Tang X.F."/>
            <person name="Huang Y.H."/>
            <person name="Xu Z.Y."/>
            <person name="Chen M.L."/>
            <person name="Du X.Y."/>
            <person name="Qiu B.Y."/>
            <person name="Chen P.T."/>
            <person name="Zhang W."/>
            <person name="Slipinski A."/>
            <person name="Escalona H.E."/>
            <person name="Waterhouse R.M."/>
            <person name="Zwick A."/>
            <person name="Pang H."/>
        </authorList>
    </citation>
    <scope>NUCLEOTIDE SEQUENCE [LARGE SCALE GENOMIC DNA]</scope>
    <source>
        <strain evidence="2">SYSU2018</strain>
    </source>
</reference>
<dbReference type="SUPFAM" id="SSF51269">
    <property type="entry name" value="AFP III-like domain"/>
    <property type="match status" value="1"/>
</dbReference>
<dbReference type="PANTHER" id="PTHR42966">
    <property type="entry name" value="N-ACETYLNEURAMINATE SYNTHASE"/>
    <property type="match status" value="1"/>
</dbReference>
<dbReference type="InterPro" id="IPR057736">
    <property type="entry name" value="SAF_PseI/NeuA/NeuB"/>
</dbReference>
<evidence type="ECO:0000313" key="2">
    <source>
        <dbReference type="EMBL" id="KAL3278313.1"/>
    </source>
</evidence>
<dbReference type="InterPro" id="IPR013974">
    <property type="entry name" value="SAF"/>
</dbReference>
<dbReference type="InterPro" id="IPR006190">
    <property type="entry name" value="SAF_AFP_Neu5Ac"/>
</dbReference>
<dbReference type="PANTHER" id="PTHR42966:SF1">
    <property type="entry name" value="SIALIC ACID SYNTHASE"/>
    <property type="match status" value="1"/>
</dbReference>
<dbReference type="Gene3D" id="3.90.1210.10">
    <property type="entry name" value="Antifreeze-like/N-acetylneuraminic acid synthase C-terminal domain"/>
    <property type="match status" value="1"/>
</dbReference>
<dbReference type="InterPro" id="IPR013785">
    <property type="entry name" value="Aldolase_TIM"/>
</dbReference>
<dbReference type="InterPro" id="IPR051690">
    <property type="entry name" value="PseI-like"/>
</dbReference>
<dbReference type="InterPro" id="IPR013132">
    <property type="entry name" value="PseI/NeuA/B-like_N"/>
</dbReference>
<feature type="domain" description="AFP-like" evidence="1">
    <location>
        <begin position="320"/>
        <end position="379"/>
    </location>
</feature>
<dbReference type="Proteomes" id="UP001516400">
    <property type="component" value="Unassembled WGS sequence"/>
</dbReference>
<dbReference type="EMBL" id="JABFTP020000103">
    <property type="protein sequence ID" value="KAL3278313.1"/>
    <property type="molecule type" value="Genomic_DNA"/>
</dbReference>
<dbReference type="Gene3D" id="3.20.20.70">
    <property type="entry name" value="Aldolase class I"/>
    <property type="match status" value="1"/>
</dbReference>
<protein>
    <recommendedName>
        <fullName evidence="1">AFP-like domain-containing protein</fullName>
    </recommendedName>
</protein>
<dbReference type="AlphaFoldDB" id="A0ABD2NHT6"/>
<sequence length="379" mass="42594">MKKFLLRMAEYNCMESSINKLSQMNASIPRLIIGNKIIGEGNPVFFIAEIGQNHQGDVNIAKKLIDAAKESGADCVKLQKTDLNEKFTKQILDREYNSPNSWGRTYGEHKQYLEFSEDQFLELQQYAKCKDILFTASAMDLKSLDFLLNIDVPFVKIGSGDSNNIELIMKAAQSEVPIIISTGMLTFESVKKLDLIFRKYNKNNYALLHCVSAYPTPLEDVNLKVIELYRGCFPDIIIGYSGHELGIDVSIAATVMGAQIIERHITLDQKQKGSDHKCSLLPEEFRCMIDKVKKIQIACGTPRKIFVKAERECWDKLGKTIVAAKPMKAGDKIKKEDLRIKVADPKGIDGINFLDVVGATLKIDKDIDESIMGNDIDMI</sequence>
<accession>A0ABD2NHT6</accession>